<dbReference type="InterPro" id="IPR008480">
    <property type="entry name" value="DUF761_pln"/>
</dbReference>
<name>A0AAV7F5D4_ARIFI</name>
<gene>
    <name evidence="1" type="ORF">H6P81_000454</name>
</gene>
<dbReference type="EMBL" id="JAINDJ010000002">
    <property type="protein sequence ID" value="KAG9455946.1"/>
    <property type="molecule type" value="Genomic_DNA"/>
</dbReference>
<evidence type="ECO:0000313" key="2">
    <source>
        <dbReference type="Proteomes" id="UP000825729"/>
    </source>
</evidence>
<organism evidence="1 2">
    <name type="scientific">Aristolochia fimbriata</name>
    <name type="common">White veined hardy Dutchman's pipe vine</name>
    <dbReference type="NCBI Taxonomy" id="158543"/>
    <lineage>
        <taxon>Eukaryota</taxon>
        <taxon>Viridiplantae</taxon>
        <taxon>Streptophyta</taxon>
        <taxon>Embryophyta</taxon>
        <taxon>Tracheophyta</taxon>
        <taxon>Spermatophyta</taxon>
        <taxon>Magnoliopsida</taxon>
        <taxon>Magnoliidae</taxon>
        <taxon>Piperales</taxon>
        <taxon>Aristolochiaceae</taxon>
        <taxon>Aristolochia</taxon>
    </lineage>
</organism>
<comment type="caution">
    <text evidence="1">The sequence shown here is derived from an EMBL/GenBank/DDBJ whole genome shotgun (WGS) entry which is preliminary data.</text>
</comment>
<dbReference type="Proteomes" id="UP000825729">
    <property type="component" value="Unassembled WGS sequence"/>
</dbReference>
<dbReference type="AlphaFoldDB" id="A0AAV7F5D4"/>
<sequence>MITQAVEDGPRTASPPPIAFQRTVSDDIDKRAEAFIENFYKRIQMERQVSLELRAQFSVCMNELGSDQVLHTCRLGQQRFSQSLNWAMFRVKWEDGIFTAVLLSERSFTNGKSFLRKRMRKLLSFNISLS</sequence>
<protein>
    <submittedName>
        <fullName evidence="1">Uncharacterized protein</fullName>
    </submittedName>
</protein>
<accession>A0AAV7F5D4</accession>
<proteinExistence type="predicted"/>
<dbReference type="Pfam" id="PF05553">
    <property type="entry name" value="DUF761"/>
    <property type="match status" value="1"/>
</dbReference>
<reference evidence="1 2" key="1">
    <citation type="submission" date="2021-07" db="EMBL/GenBank/DDBJ databases">
        <title>The Aristolochia fimbriata genome: insights into angiosperm evolution, floral development and chemical biosynthesis.</title>
        <authorList>
            <person name="Jiao Y."/>
        </authorList>
    </citation>
    <scope>NUCLEOTIDE SEQUENCE [LARGE SCALE GENOMIC DNA]</scope>
    <source>
        <strain evidence="1">IBCAS-2021</strain>
        <tissue evidence="1">Leaf</tissue>
    </source>
</reference>
<evidence type="ECO:0000313" key="1">
    <source>
        <dbReference type="EMBL" id="KAG9455946.1"/>
    </source>
</evidence>
<keyword evidence="2" id="KW-1185">Reference proteome</keyword>